<dbReference type="InterPro" id="IPR012349">
    <property type="entry name" value="Split_barrel_FMN-bd"/>
</dbReference>
<evidence type="ECO:0000256" key="1">
    <source>
        <dbReference type="SAM" id="MobiDB-lite"/>
    </source>
</evidence>
<evidence type="ECO:0008006" key="4">
    <source>
        <dbReference type="Google" id="ProtNLM"/>
    </source>
</evidence>
<feature type="compositionally biased region" description="Gly residues" evidence="1">
    <location>
        <begin position="49"/>
        <end position="61"/>
    </location>
</feature>
<organism evidence="2 3">
    <name type="scientific">Streptomyces caniferus</name>
    <dbReference type="NCBI Taxonomy" id="285557"/>
    <lineage>
        <taxon>Bacteria</taxon>
        <taxon>Bacillati</taxon>
        <taxon>Actinomycetota</taxon>
        <taxon>Actinomycetes</taxon>
        <taxon>Kitasatosporales</taxon>
        <taxon>Streptomycetaceae</taxon>
        <taxon>Streptomyces</taxon>
    </lineage>
</organism>
<dbReference type="SUPFAM" id="SSF50475">
    <property type="entry name" value="FMN-binding split barrel"/>
    <property type="match status" value="1"/>
</dbReference>
<feature type="compositionally biased region" description="Gly residues" evidence="1">
    <location>
        <begin position="20"/>
        <end position="42"/>
    </location>
</feature>
<dbReference type="EMBL" id="BLIN01000002">
    <property type="protein sequence ID" value="GFE05474.1"/>
    <property type="molecule type" value="Genomic_DNA"/>
</dbReference>
<reference evidence="2 3" key="1">
    <citation type="submission" date="2019-12" db="EMBL/GenBank/DDBJ databases">
        <title>Whole genome shotgun sequence of Streptomyces caniferus NBRC 15389.</title>
        <authorList>
            <person name="Ichikawa N."/>
            <person name="Kimura A."/>
            <person name="Kitahashi Y."/>
            <person name="Komaki H."/>
            <person name="Tamura T."/>
        </authorList>
    </citation>
    <scope>NUCLEOTIDE SEQUENCE [LARGE SCALE GENOMIC DNA]</scope>
    <source>
        <strain evidence="2 3">NBRC 15389</strain>
    </source>
</reference>
<comment type="caution">
    <text evidence="2">The sequence shown here is derived from an EMBL/GenBank/DDBJ whole genome shotgun (WGS) entry which is preliminary data.</text>
</comment>
<proteinExistence type="predicted"/>
<gene>
    <name evidence="2" type="ORF">Scani_17420</name>
</gene>
<accession>A0A640S3P6</accession>
<dbReference type="AlphaFoldDB" id="A0A640S3P6"/>
<protein>
    <recommendedName>
        <fullName evidence="4">Pyridoxamine 5'-phosphate oxidase putative domain-containing protein</fullName>
    </recommendedName>
</protein>
<feature type="region of interest" description="Disordered" evidence="1">
    <location>
        <begin position="1"/>
        <end position="61"/>
    </location>
</feature>
<dbReference type="Proteomes" id="UP000435837">
    <property type="component" value="Unassembled WGS sequence"/>
</dbReference>
<evidence type="ECO:0000313" key="2">
    <source>
        <dbReference type="EMBL" id="GFE05474.1"/>
    </source>
</evidence>
<dbReference type="Gene3D" id="2.30.110.10">
    <property type="entry name" value="Electron Transport, Fmn-binding Protein, Chain A"/>
    <property type="match status" value="1"/>
</dbReference>
<name>A0A640S3P6_9ACTN</name>
<evidence type="ECO:0000313" key="3">
    <source>
        <dbReference type="Proteomes" id="UP000435837"/>
    </source>
</evidence>
<sequence length="288" mass="28081">MAQMSDTEDTSGAARRPGATGSGATGSGVAGSGGAGGPGGAGVPQSAAGPGGAGAPGGAGGSGCAGGPGGAGVSDGVVGAGGAAGAGGAPCPEAIRRALAAHTTMTLAYVDEEGPQACAVLYATDAVEVLEALEAPEAAAAVETAETVEAAPAVDAPRGVPGVESCGGTEAGDLAGAGPALYFVTSGTTRHGRALAEPGARVAFTAQRDGQEWSGLTGLQGRGRCRPLAGAERAAGWRVYLERFPFVAASDRLRDALERTTLWELRPDWLRLIDNGQGFGHKEEWSGS</sequence>